<keyword evidence="6 9" id="KW-0687">Ribonucleoprotein</keyword>
<dbReference type="PANTHER" id="PTHR11831">
    <property type="entry name" value="30S 40S RIBOSOMAL PROTEIN"/>
    <property type="match status" value="1"/>
</dbReference>
<evidence type="ECO:0000313" key="13">
    <source>
        <dbReference type="Proteomes" id="UP000644610"/>
    </source>
</evidence>
<sequence length="208" mass="24172">MARYTGADCKLCRREKTKLFLKGKKCESAKCPIEIRPYPPGEHGRGRPKESEYQLQLREKQKTRRIYGILEKQFRNYYEEANRKSGKTGENLLQILESRLDNVVYRAGFAESRDAARQQVRHGHILVNGKKVDIPSYRVREHDIVEVREKSRNLLPYEVARATAGDKTIPAWLGVVPDSMRVLVHQLPVRQQIDTLVQEQLIVELYSK</sequence>
<dbReference type="SUPFAM" id="SSF55174">
    <property type="entry name" value="Alpha-L RNA-binding motif"/>
    <property type="match status" value="1"/>
</dbReference>
<dbReference type="PROSITE" id="PS50889">
    <property type="entry name" value="S4"/>
    <property type="match status" value="1"/>
</dbReference>
<keyword evidence="13" id="KW-1185">Reference proteome</keyword>
<evidence type="ECO:0000313" key="12">
    <source>
        <dbReference type="EMBL" id="GII47124.1"/>
    </source>
</evidence>
<evidence type="ECO:0000256" key="3">
    <source>
        <dbReference type="ARBA" id="ARBA00022730"/>
    </source>
</evidence>
<dbReference type="FunFam" id="1.10.1050.10:FF:000001">
    <property type="entry name" value="30S ribosomal protein S4"/>
    <property type="match status" value="1"/>
</dbReference>
<evidence type="ECO:0000256" key="1">
    <source>
        <dbReference type="ARBA" id="ARBA00003866"/>
    </source>
</evidence>
<dbReference type="GO" id="GO:0015935">
    <property type="term" value="C:small ribosomal subunit"/>
    <property type="evidence" value="ECO:0007669"/>
    <property type="project" value="InterPro"/>
</dbReference>
<organism evidence="12 13">
    <name type="scientific">Planotetraspora silvatica</name>
    <dbReference type="NCBI Taxonomy" id="234614"/>
    <lineage>
        <taxon>Bacteria</taxon>
        <taxon>Bacillati</taxon>
        <taxon>Actinomycetota</taxon>
        <taxon>Actinomycetes</taxon>
        <taxon>Streptosporangiales</taxon>
        <taxon>Streptosporangiaceae</taxon>
        <taxon>Planotetraspora</taxon>
    </lineage>
</organism>
<evidence type="ECO:0000256" key="8">
    <source>
        <dbReference type="ARBA" id="ARBA00035254"/>
    </source>
</evidence>
<dbReference type="FunFam" id="3.10.290.10:FF:000001">
    <property type="entry name" value="30S ribosomal protein S4"/>
    <property type="match status" value="1"/>
</dbReference>
<dbReference type="Gene3D" id="3.10.290.10">
    <property type="entry name" value="RNA-binding S4 domain"/>
    <property type="match status" value="1"/>
</dbReference>
<dbReference type="PANTHER" id="PTHR11831:SF4">
    <property type="entry name" value="SMALL RIBOSOMAL SUBUNIT PROTEIN US4M"/>
    <property type="match status" value="1"/>
</dbReference>
<comment type="caution">
    <text evidence="12">The sequence shown here is derived from an EMBL/GenBank/DDBJ whole genome shotgun (WGS) entry which is preliminary data.</text>
</comment>
<comment type="subunit">
    <text evidence="7 9">Part of the 30S ribosomal subunit. Contacts protein S5. The interaction surface between S4 and S5 is involved in control of translational fidelity.</text>
</comment>
<protein>
    <recommendedName>
        <fullName evidence="8 9">Small ribosomal subunit protein uS4</fullName>
    </recommendedName>
</protein>
<dbReference type="InterPro" id="IPR036986">
    <property type="entry name" value="S4_RNA-bd_sf"/>
</dbReference>
<dbReference type="HAMAP" id="MF_01306_B">
    <property type="entry name" value="Ribosomal_uS4_B"/>
    <property type="match status" value="1"/>
</dbReference>
<dbReference type="EMBL" id="BOOQ01000023">
    <property type="protein sequence ID" value="GII47124.1"/>
    <property type="molecule type" value="Genomic_DNA"/>
</dbReference>
<accession>A0A8J3UJV4</accession>
<dbReference type="AlphaFoldDB" id="A0A8J3UJV4"/>
<proteinExistence type="inferred from homology"/>
<evidence type="ECO:0000259" key="10">
    <source>
        <dbReference type="SMART" id="SM00363"/>
    </source>
</evidence>
<dbReference type="Pfam" id="PF00163">
    <property type="entry name" value="Ribosomal_S4"/>
    <property type="match status" value="1"/>
</dbReference>
<dbReference type="SMART" id="SM00363">
    <property type="entry name" value="S4"/>
    <property type="match status" value="1"/>
</dbReference>
<feature type="domain" description="RNA-binding S4" evidence="10">
    <location>
        <begin position="98"/>
        <end position="160"/>
    </location>
</feature>
<comment type="similarity">
    <text evidence="2 9">Belongs to the universal ribosomal protein uS4 family.</text>
</comment>
<dbReference type="Proteomes" id="UP000644610">
    <property type="component" value="Unassembled WGS sequence"/>
</dbReference>
<feature type="domain" description="Small ribosomal subunit protein uS4 N-terminal" evidence="11">
    <location>
        <begin position="3"/>
        <end position="97"/>
    </location>
</feature>
<evidence type="ECO:0000256" key="6">
    <source>
        <dbReference type="ARBA" id="ARBA00023274"/>
    </source>
</evidence>
<dbReference type="InterPro" id="IPR022801">
    <property type="entry name" value="Ribosomal_uS4"/>
</dbReference>
<evidence type="ECO:0000256" key="5">
    <source>
        <dbReference type="ARBA" id="ARBA00022980"/>
    </source>
</evidence>
<keyword evidence="4 9" id="KW-0694">RNA-binding</keyword>
<name>A0A8J3UJV4_9ACTN</name>
<dbReference type="InterPro" id="IPR005709">
    <property type="entry name" value="Ribosomal_uS4_bac-type"/>
</dbReference>
<dbReference type="SMART" id="SM01390">
    <property type="entry name" value="Ribosomal_S4"/>
    <property type="match status" value="1"/>
</dbReference>
<gene>
    <name evidence="12" type="primary">rpsD_2</name>
    <name evidence="9" type="synonym">rpsD</name>
    <name evidence="12" type="ORF">Psi02_35480</name>
</gene>
<evidence type="ECO:0000259" key="11">
    <source>
        <dbReference type="SMART" id="SM01390"/>
    </source>
</evidence>
<dbReference type="Pfam" id="PF01479">
    <property type="entry name" value="S4"/>
    <property type="match status" value="1"/>
</dbReference>
<comment type="function">
    <text evidence="1 9">One of the primary rRNA binding proteins, it binds directly to 16S rRNA where it nucleates assembly of the body of the 30S subunit.</text>
</comment>
<dbReference type="Gene3D" id="1.10.1050.10">
    <property type="entry name" value="Ribosomal Protein S4 Delta 41, Chain A, domain 1"/>
    <property type="match status" value="1"/>
</dbReference>
<evidence type="ECO:0000256" key="9">
    <source>
        <dbReference type="HAMAP-Rule" id="MF_01306"/>
    </source>
</evidence>
<dbReference type="GO" id="GO:0019843">
    <property type="term" value="F:rRNA binding"/>
    <property type="evidence" value="ECO:0007669"/>
    <property type="project" value="UniProtKB-UniRule"/>
</dbReference>
<dbReference type="InterPro" id="IPR001912">
    <property type="entry name" value="Ribosomal_uS4_N"/>
</dbReference>
<keyword evidence="5 9" id="KW-0689">Ribosomal protein</keyword>
<dbReference type="CDD" id="cd00165">
    <property type="entry name" value="S4"/>
    <property type="match status" value="1"/>
</dbReference>
<comment type="function">
    <text evidence="9">With S5 and S12 plays an important role in translational accuracy.</text>
</comment>
<evidence type="ECO:0000256" key="4">
    <source>
        <dbReference type="ARBA" id="ARBA00022884"/>
    </source>
</evidence>
<evidence type="ECO:0000256" key="7">
    <source>
        <dbReference type="ARBA" id="ARBA00025813"/>
    </source>
</evidence>
<reference evidence="12" key="1">
    <citation type="submission" date="2021-01" db="EMBL/GenBank/DDBJ databases">
        <title>Whole genome shotgun sequence of Planotetraspora silvatica NBRC 100141.</title>
        <authorList>
            <person name="Komaki H."/>
            <person name="Tamura T."/>
        </authorList>
    </citation>
    <scope>NUCLEOTIDE SEQUENCE</scope>
    <source>
        <strain evidence="12">NBRC 100141</strain>
    </source>
</reference>
<dbReference type="GO" id="GO:0003735">
    <property type="term" value="F:structural constituent of ribosome"/>
    <property type="evidence" value="ECO:0007669"/>
    <property type="project" value="InterPro"/>
</dbReference>
<dbReference type="RefSeq" id="WP_203975352.1">
    <property type="nucleotide sequence ID" value="NZ_BAAAKY010000023.1"/>
</dbReference>
<dbReference type="GO" id="GO:0042274">
    <property type="term" value="P:ribosomal small subunit biogenesis"/>
    <property type="evidence" value="ECO:0007669"/>
    <property type="project" value="TreeGrafter"/>
</dbReference>
<evidence type="ECO:0000256" key="2">
    <source>
        <dbReference type="ARBA" id="ARBA00007465"/>
    </source>
</evidence>
<dbReference type="GO" id="GO:0006412">
    <property type="term" value="P:translation"/>
    <property type="evidence" value="ECO:0007669"/>
    <property type="project" value="UniProtKB-UniRule"/>
</dbReference>
<dbReference type="NCBIfam" id="TIGR01017">
    <property type="entry name" value="rpsD_bact"/>
    <property type="match status" value="1"/>
</dbReference>
<keyword evidence="3 9" id="KW-0699">rRNA-binding</keyword>
<dbReference type="InterPro" id="IPR002942">
    <property type="entry name" value="S4_RNA-bd"/>
</dbReference>
<dbReference type="NCBIfam" id="NF003717">
    <property type="entry name" value="PRK05327.1"/>
    <property type="match status" value="1"/>
</dbReference>